<dbReference type="PANTHER" id="PTHR43415">
    <property type="entry name" value="SPERMIDINE N(1)-ACETYLTRANSFERASE"/>
    <property type="match status" value="1"/>
</dbReference>
<gene>
    <name evidence="2" type="ORF">KAF25_002342</name>
</gene>
<dbReference type="Proteomes" id="UP000782241">
    <property type="component" value="Unassembled WGS sequence"/>
</dbReference>
<proteinExistence type="predicted"/>
<dbReference type="Gene3D" id="3.40.630.30">
    <property type="match status" value="1"/>
</dbReference>
<comment type="caution">
    <text evidence="2">The sequence shown here is derived from an EMBL/GenBank/DDBJ whole genome shotgun (WGS) entry which is preliminary data.</text>
</comment>
<name>A0A9P7H0W5_9HYPO</name>
<dbReference type="InterPro" id="IPR016181">
    <property type="entry name" value="Acyl_CoA_acyltransferase"/>
</dbReference>
<keyword evidence="3" id="KW-1185">Reference proteome</keyword>
<accession>A0A9P7H0W5</accession>
<dbReference type="GO" id="GO:0016747">
    <property type="term" value="F:acyltransferase activity, transferring groups other than amino-acyl groups"/>
    <property type="evidence" value="ECO:0007669"/>
    <property type="project" value="InterPro"/>
</dbReference>
<dbReference type="InterPro" id="IPR000182">
    <property type="entry name" value="GNAT_dom"/>
</dbReference>
<evidence type="ECO:0000313" key="2">
    <source>
        <dbReference type="EMBL" id="KAG5659783.1"/>
    </source>
</evidence>
<dbReference type="EMBL" id="JAGPUO010000011">
    <property type="protein sequence ID" value="KAG5659783.1"/>
    <property type="molecule type" value="Genomic_DNA"/>
</dbReference>
<feature type="domain" description="N-acetyltransferase" evidence="1">
    <location>
        <begin position="108"/>
        <end position="202"/>
    </location>
</feature>
<protein>
    <recommendedName>
        <fullName evidence="1">N-acetyltransferase domain-containing protein</fullName>
    </recommendedName>
</protein>
<dbReference type="PANTHER" id="PTHR43415:SF3">
    <property type="entry name" value="GNAT-FAMILY ACETYLTRANSFERASE"/>
    <property type="match status" value="1"/>
</dbReference>
<dbReference type="CDD" id="cd04301">
    <property type="entry name" value="NAT_SF"/>
    <property type="match status" value="1"/>
</dbReference>
<dbReference type="Pfam" id="PF13302">
    <property type="entry name" value="Acetyltransf_3"/>
    <property type="match status" value="1"/>
</dbReference>
<evidence type="ECO:0000313" key="3">
    <source>
        <dbReference type="Proteomes" id="UP000782241"/>
    </source>
</evidence>
<evidence type="ECO:0000259" key="1">
    <source>
        <dbReference type="PROSITE" id="PS51186"/>
    </source>
</evidence>
<dbReference type="AlphaFoldDB" id="A0A9P7H0W5"/>
<reference evidence="2" key="1">
    <citation type="submission" date="2021-04" db="EMBL/GenBank/DDBJ databases">
        <title>Draft genome of Fusarium avenaceum strain F156N33, isolated from an atmospheric sample in Virginia.</title>
        <authorList>
            <person name="Yang S."/>
            <person name="Vinatzer B.A."/>
            <person name="Coleman J."/>
        </authorList>
    </citation>
    <scope>NUCLEOTIDE SEQUENCE</scope>
    <source>
        <strain evidence="2">F156N33</strain>
    </source>
</reference>
<sequence>MDYNTPELVNAFKSDRLEYIKVEKQDTNVQKFVPLILQDPVITAMNSPGLLLPTGHKEFDSYIQSVADSLLGVAICLKDEPSTTAGEGNDTEKEKTPTIIGIICIGWGGISLSTAHHRNAEIGISLAKPYQGKGYGKEAINWMLDWGFRHGGLHSIGISTASYNSRAEYLYQSIGFKLEGKRRDTIWQNRGWHDLVMFGMTEYEWESLRGIASSSQTQNSK</sequence>
<organism evidence="2 3">
    <name type="scientific">Fusarium avenaceum</name>
    <dbReference type="NCBI Taxonomy" id="40199"/>
    <lineage>
        <taxon>Eukaryota</taxon>
        <taxon>Fungi</taxon>
        <taxon>Dikarya</taxon>
        <taxon>Ascomycota</taxon>
        <taxon>Pezizomycotina</taxon>
        <taxon>Sordariomycetes</taxon>
        <taxon>Hypocreomycetidae</taxon>
        <taxon>Hypocreales</taxon>
        <taxon>Nectriaceae</taxon>
        <taxon>Fusarium</taxon>
        <taxon>Fusarium tricinctum species complex</taxon>
    </lineage>
</organism>
<dbReference type="SUPFAM" id="SSF55729">
    <property type="entry name" value="Acyl-CoA N-acyltransferases (Nat)"/>
    <property type="match status" value="1"/>
</dbReference>
<dbReference type="PROSITE" id="PS51186">
    <property type="entry name" value="GNAT"/>
    <property type="match status" value="1"/>
</dbReference>